<dbReference type="GO" id="GO:0008168">
    <property type="term" value="F:methyltransferase activity"/>
    <property type="evidence" value="ECO:0007669"/>
    <property type="project" value="UniProtKB-KW"/>
</dbReference>
<proteinExistence type="predicted"/>
<gene>
    <name evidence="2" type="ORF">DI556_12850</name>
</gene>
<evidence type="ECO:0000313" key="2">
    <source>
        <dbReference type="EMBL" id="PZQ49027.1"/>
    </source>
</evidence>
<dbReference type="PANTHER" id="PTHR43591">
    <property type="entry name" value="METHYLTRANSFERASE"/>
    <property type="match status" value="1"/>
</dbReference>
<keyword evidence="2" id="KW-0808">Transferase</keyword>
<dbReference type="InterPro" id="IPR041698">
    <property type="entry name" value="Methyltransf_25"/>
</dbReference>
<name>A0A2W5PW29_RHOSU</name>
<dbReference type="SUPFAM" id="SSF53335">
    <property type="entry name" value="S-adenosyl-L-methionine-dependent methyltransferases"/>
    <property type="match status" value="1"/>
</dbReference>
<organism evidence="2 3">
    <name type="scientific">Rhodovulum sulfidophilum</name>
    <name type="common">Rhodobacter sulfidophilus</name>
    <dbReference type="NCBI Taxonomy" id="35806"/>
    <lineage>
        <taxon>Bacteria</taxon>
        <taxon>Pseudomonadati</taxon>
        <taxon>Pseudomonadota</taxon>
        <taxon>Alphaproteobacteria</taxon>
        <taxon>Rhodobacterales</taxon>
        <taxon>Paracoccaceae</taxon>
        <taxon>Rhodovulum</taxon>
    </lineage>
</organism>
<comment type="caution">
    <text evidence="2">The sequence shown here is derived from an EMBL/GenBank/DDBJ whole genome shotgun (WGS) entry which is preliminary data.</text>
</comment>
<dbReference type="Pfam" id="PF13649">
    <property type="entry name" value="Methyltransf_25"/>
    <property type="match status" value="1"/>
</dbReference>
<dbReference type="AlphaFoldDB" id="A0A2W5PW29"/>
<reference evidence="2 3" key="1">
    <citation type="submission" date="2017-08" db="EMBL/GenBank/DDBJ databases">
        <title>Infants hospitalized years apart are colonized by the same room-sourced microbial strains.</title>
        <authorList>
            <person name="Brooks B."/>
            <person name="Olm M.R."/>
            <person name="Firek B.A."/>
            <person name="Baker R."/>
            <person name="Thomas B.C."/>
            <person name="Morowitz M.J."/>
            <person name="Banfield J.F."/>
        </authorList>
    </citation>
    <scope>NUCLEOTIDE SEQUENCE [LARGE SCALE GENOMIC DNA]</scope>
    <source>
        <strain evidence="2">S2_005_002_R2_34</strain>
    </source>
</reference>
<keyword evidence="2" id="KW-0489">Methyltransferase</keyword>
<dbReference type="GO" id="GO:0032259">
    <property type="term" value="P:methylation"/>
    <property type="evidence" value="ECO:0007669"/>
    <property type="project" value="UniProtKB-KW"/>
</dbReference>
<evidence type="ECO:0000259" key="1">
    <source>
        <dbReference type="Pfam" id="PF13649"/>
    </source>
</evidence>
<dbReference type="Gene3D" id="3.40.50.150">
    <property type="entry name" value="Vaccinia Virus protein VP39"/>
    <property type="match status" value="1"/>
</dbReference>
<dbReference type="InterPro" id="IPR029063">
    <property type="entry name" value="SAM-dependent_MTases_sf"/>
</dbReference>
<feature type="domain" description="Methyltransferase" evidence="1">
    <location>
        <begin position="44"/>
        <end position="135"/>
    </location>
</feature>
<sequence>MSVFTRQSLDRHADFYDEGLGPVLFEAYARDLAARVAAQGPRRVLDLAAGTGILTRALRDRLPRAILTITDIDRAMLARARSRLGNAAEVERADCSALPFEDALFDAAACQFGAALFPRKADAFQEVARIVRPGGTYAFNCWGPVAENPYAEVAGAVVARFLGGRLPEAWTAPFAYADPRHVTRDLRAAGWCRIAVERVAMSAHVADAAAFARGLVLGAPVVCDLREAGVEPGEVVAAVAGALTAAFGAAPFAMPLTATVYTCHTP</sequence>
<protein>
    <submittedName>
        <fullName evidence="2">Methyltransferase type 11</fullName>
    </submittedName>
</protein>
<dbReference type="Proteomes" id="UP000249185">
    <property type="component" value="Unassembled WGS sequence"/>
</dbReference>
<evidence type="ECO:0000313" key="3">
    <source>
        <dbReference type="Proteomes" id="UP000249185"/>
    </source>
</evidence>
<dbReference type="EMBL" id="QFPW01000009">
    <property type="protein sequence ID" value="PZQ49027.1"/>
    <property type="molecule type" value="Genomic_DNA"/>
</dbReference>
<dbReference type="CDD" id="cd02440">
    <property type="entry name" value="AdoMet_MTases"/>
    <property type="match status" value="1"/>
</dbReference>
<accession>A0A2W5PW29</accession>